<dbReference type="RefSeq" id="WP_210302693.1">
    <property type="nucleotide sequence ID" value="NZ_JACHIM010000005.1"/>
</dbReference>
<accession>A0A840NSM3</accession>
<reference evidence="1 2" key="1">
    <citation type="submission" date="2020-08" db="EMBL/GenBank/DDBJ databases">
        <title>Genomic Encyclopedia of Type Strains, Phase IV (KMG-IV): sequencing the most valuable type-strain genomes for metagenomic binning, comparative biology and taxonomic classification.</title>
        <authorList>
            <person name="Goeker M."/>
        </authorList>
    </citation>
    <scope>NUCLEOTIDE SEQUENCE [LARGE SCALE GENOMIC DNA]</scope>
    <source>
        <strain evidence="1 2">DSM 28538</strain>
    </source>
</reference>
<dbReference type="Proteomes" id="UP000561417">
    <property type="component" value="Unassembled WGS sequence"/>
</dbReference>
<protein>
    <submittedName>
        <fullName evidence="1">Uncharacterized protein</fullName>
    </submittedName>
</protein>
<dbReference type="AlphaFoldDB" id="A0A840NSM3"/>
<comment type="caution">
    <text evidence="1">The sequence shown here is derived from an EMBL/GenBank/DDBJ whole genome shotgun (WGS) entry which is preliminary data.</text>
</comment>
<name>A0A840NSM3_9HYPH</name>
<sequence length="67" mass="7308">MGIQGIACQIKVNFYAPASNLVMAKGQLEKLSDDKQTHVGFDGHRYEFVSRVIGGNDFTYETVPAGS</sequence>
<keyword evidence="2" id="KW-1185">Reference proteome</keyword>
<proteinExistence type="predicted"/>
<evidence type="ECO:0000313" key="1">
    <source>
        <dbReference type="EMBL" id="MBB5074061.1"/>
    </source>
</evidence>
<evidence type="ECO:0000313" key="2">
    <source>
        <dbReference type="Proteomes" id="UP000561417"/>
    </source>
</evidence>
<organism evidence="1 2">
    <name type="scientific">Bartonella callosciuri</name>
    <dbReference type="NCBI Taxonomy" id="686223"/>
    <lineage>
        <taxon>Bacteria</taxon>
        <taxon>Pseudomonadati</taxon>
        <taxon>Pseudomonadota</taxon>
        <taxon>Alphaproteobacteria</taxon>
        <taxon>Hyphomicrobiales</taxon>
        <taxon>Bartonellaceae</taxon>
        <taxon>Bartonella</taxon>
    </lineage>
</organism>
<dbReference type="EMBL" id="JACHIM010000005">
    <property type="protein sequence ID" value="MBB5074061.1"/>
    <property type="molecule type" value="Genomic_DNA"/>
</dbReference>
<gene>
    <name evidence="1" type="ORF">HNQ69_001195</name>
</gene>